<dbReference type="InterPro" id="IPR050360">
    <property type="entry name" value="MFS_Sugar_Transporters"/>
</dbReference>
<keyword evidence="5 7" id="KW-0472">Membrane</keyword>
<dbReference type="Proteomes" id="UP001358417">
    <property type="component" value="Unassembled WGS sequence"/>
</dbReference>
<evidence type="ECO:0000313" key="9">
    <source>
        <dbReference type="EMBL" id="KAK5058958.1"/>
    </source>
</evidence>
<feature type="region of interest" description="Disordered" evidence="6">
    <location>
        <begin position="215"/>
        <end position="237"/>
    </location>
</feature>
<dbReference type="InterPro" id="IPR036259">
    <property type="entry name" value="MFS_trans_sf"/>
</dbReference>
<proteinExistence type="inferred from homology"/>
<gene>
    <name evidence="9" type="ORF">LTR84_011222</name>
</gene>
<dbReference type="GeneID" id="89979376"/>
<comment type="similarity">
    <text evidence="2">Belongs to the major facilitator superfamily. Sugar transporter (TC 2.A.1.1) family.</text>
</comment>
<evidence type="ECO:0000259" key="8">
    <source>
        <dbReference type="PROSITE" id="PS50850"/>
    </source>
</evidence>
<dbReference type="PANTHER" id="PTHR48022">
    <property type="entry name" value="PLASTIDIC GLUCOSE TRANSPORTER 4"/>
    <property type="match status" value="1"/>
</dbReference>
<dbReference type="SUPFAM" id="SSF103473">
    <property type="entry name" value="MFS general substrate transporter"/>
    <property type="match status" value="1"/>
</dbReference>
<feature type="transmembrane region" description="Helical" evidence="7">
    <location>
        <begin position="97"/>
        <end position="119"/>
    </location>
</feature>
<evidence type="ECO:0000313" key="10">
    <source>
        <dbReference type="Proteomes" id="UP001358417"/>
    </source>
</evidence>
<dbReference type="InterPro" id="IPR005828">
    <property type="entry name" value="MFS_sugar_transport-like"/>
</dbReference>
<keyword evidence="4 7" id="KW-1133">Transmembrane helix</keyword>
<feature type="transmembrane region" description="Helical" evidence="7">
    <location>
        <begin position="58"/>
        <end position="85"/>
    </location>
</feature>
<protein>
    <recommendedName>
        <fullName evidence="8">Major facilitator superfamily (MFS) profile domain-containing protein</fullName>
    </recommendedName>
</protein>
<dbReference type="PROSITE" id="PS00216">
    <property type="entry name" value="SUGAR_TRANSPORT_1"/>
    <property type="match status" value="1"/>
</dbReference>
<dbReference type="Pfam" id="PF00083">
    <property type="entry name" value="Sugar_tr"/>
    <property type="match status" value="1"/>
</dbReference>
<feature type="domain" description="Major facilitator superfamily (MFS) profile" evidence="8">
    <location>
        <begin position="1"/>
        <end position="168"/>
    </location>
</feature>
<dbReference type="EMBL" id="JAVRRD010000005">
    <property type="protein sequence ID" value="KAK5058958.1"/>
    <property type="molecule type" value="Genomic_DNA"/>
</dbReference>
<feature type="transmembrane region" description="Helical" evidence="7">
    <location>
        <begin position="146"/>
        <end position="164"/>
    </location>
</feature>
<keyword evidence="3 7" id="KW-0812">Transmembrane</keyword>
<dbReference type="GO" id="GO:0016020">
    <property type="term" value="C:membrane"/>
    <property type="evidence" value="ECO:0007669"/>
    <property type="project" value="UniProtKB-SubCell"/>
</dbReference>
<evidence type="ECO:0000256" key="5">
    <source>
        <dbReference type="ARBA" id="ARBA00023136"/>
    </source>
</evidence>
<feature type="compositionally biased region" description="Basic and acidic residues" evidence="6">
    <location>
        <begin position="227"/>
        <end position="237"/>
    </location>
</feature>
<evidence type="ECO:0000256" key="7">
    <source>
        <dbReference type="SAM" id="Phobius"/>
    </source>
</evidence>
<organism evidence="9 10">
    <name type="scientific">Exophiala bonariae</name>
    <dbReference type="NCBI Taxonomy" id="1690606"/>
    <lineage>
        <taxon>Eukaryota</taxon>
        <taxon>Fungi</taxon>
        <taxon>Dikarya</taxon>
        <taxon>Ascomycota</taxon>
        <taxon>Pezizomycotina</taxon>
        <taxon>Eurotiomycetes</taxon>
        <taxon>Chaetothyriomycetidae</taxon>
        <taxon>Chaetothyriales</taxon>
        <taxon>Herpotrichiellaceae</taxon>
        <taxon>Exophiala</taxon>
    </lineage>
</organism>
<dbReference type="PANTHER" id="PTHR48022:SF2">
    <property type="entry name" value="PLASTIDIC GLUCOSE TRANSPORTER 4"/>
    <property type="match status" value="1"/>
</dbReference>
<dbReference type="GO" id="GO:0005351">
    <property type="term" value="F:carbohydrate:proton symporter activity"/>
    <property type="evidence" value="ECO:0007669"/>
    <property type="project" value="TreeGrafter"/>
</dbReference>
<evidence type="ECO:0000256" key="4">
    <source>
        <dbReference type="ARBA" id="ARBA00022989"/>
    </source>
</evidence>
<dbReference type="InterPro" id="IPR005829">
    <property type="entry name" value="Sugar_transporter_CS"/>
</dbReference>
<dbReference type="PROSITE" id="PS50850">
    <property type="entry name" value="MFS"/>
    <property type="match status" value="1"/>
</dbReference>
<dbReference type="AlphaFoldDB" id="A0AAV9NIR0"/>
<name>A0AAV9NIR0_9EURO</name>
<evidence type="ECO:0000256" key="3">
    <source>
        <dbReference type="ARBA" id="ARBA00022692"/>
    </source>
</evidence>
<feature type="transmembrane region" description="Helical" evidence="7">
    <location>
        <begin position="26"/>
        <end position="46"/>
    </location>
</feature>
<evidence type="ECO:0000256" key="6">
    <source>
        <dbReference type="SAM" id="MobiDB-lite"/>
    </source>
</evidence>
<dbReference type="InterPro" id="IPR020846">
    <property type="entry name" value="MFS_dom"/>
</dbReference>
<accession>A0AAV9NIR0</accession>
<comment type="caution">
    <text evidence="9">The sequence shown here is derived from an EMBL/GenBank/DDBJ whole genome shotgun (WGS) entry which is preliminary data.</text>
</comment>
<dbReference type="RefSeq" id="XP_064709481.1">
    <property type="nucleotide sequence ID" value="XM_064854755.1"/>
</dbReference>
<dbReference type="Gene3D" id="1.20.1250.20">
    <property type="entry name" value="MFS general substrate transporter like domains"/>
    <property type="match status" value="1"/>
</dbReference>
<evidence type="ECO:0000256" key="2">
    <source>
        <dbReference type="ARBA" id="ARBA00010992"/>
    </source>
</evidence>
<evidence type="ECO:0000256" key="1">
    <source>
        <dbReference type="ARBA" id="ARBA00004141"/>
    </source>
</evidence>
<reference evidence="9 10" key="1">
    <citation type="submission" date="2023-08" db="EMBL/GenBank/DDBJ databases">
        <title>Black Yeasts Isolated from many extreme environments.</title>
        <authorList>
            <person name="Coleine C."/>
            <person name="Stajich J.E."/>
            <person name="Selbmann L."/>
        </authorList>
    </citation>
    <scope>NUCLEOTIDE SEQUENCE [LARGE SCALE GENOMIC DNA]</scope>
    <source>
        <strain evidence="9 10">CCFEE 5792</strain>
    </source>
</reference>
<keyword evidence="10" id="KW-1185">Reference proteome</keyword>
<sequence>MYGVWTTIGTLGVALAIFIVDRVGRRIMLVIGYPLMAALLLGESLLQNRYLGTDDRGGLAACLLFLLMFIITYQCVDAPTIIWIAEIWPTAYRAKGISLGLCSYFVASLTYTAPSALAFKNMFVPSFQAISNVTVLKCADSGWHMYLLYMGLCLVCFVIVYFFIQETKDLPMEELAALFGDEVVVHITKDGKAITEDRDLDKVKELQVEQVETENPMMNQSTGAHETGSRHVETVGA</sequence>
<comment type="subcellular location">
    <subcellularLocation>
        <location evidence="1">Membrane</location>
        <topology evidence="1">Multi-pass membrane protein</topology>
    </subcellularLocation>
</comment>